<dbReference type="EMBL" id="CAJQZP010001707">
    <property type="protein sequence ID" value="CAG5059769.1"/>
    <property type="molecule type" value="Genomic_DNA"/>
</dbReference>
<name>A0A8S3YCM1_PARAO</name>
<reference evidence="1" key="1">
    <citation type="submission" date="2021-04" db="EMBL/GenBank/DDBJ databases">
        <authorList>
            <person name="Tunstrom K."/>
        </authorList>
    </citation>
    <scope>NUCLEOTIDE SEQUENCE</scope>
</reference>
<comment type="caution">
    <text evidence="1">The sequence shown here is derived from an EMBL/GenBank/DDBJ whole genome shotgun (WGS) entry which is preliminary data.</text>
</comment>
<gene>
    <name evidence="1" type="ORF">PAPOLLO_LOCUS28118</name>
</gene>
<evidence type="ECO:0000313" key="1">
    <source>
        <dbReference type="EMBL" id="CAG5059769.1"/>
    </source>
</evidence>
<dbReference type="AlphaFoldDB" id="A0A8S3YCM1"/>
<organism evidence="1 2">
    <name type="scientific">Parnassius apollo</name>
    <name type="common">Apollo butterfly</name>
    <name type="synonym">Papilio apollo</name>
    <dbReference type="NCBI Taxonomy" id="110799"/>
    <lineage>
        <taxon>Eukaryota</taxon>
        <taxon>Metazoa</taxon>
        <taxon>Ecdysozoa</taxon>
        <taxon>Arthropoda</taxon>
        <taxon>Hexapoda</taxon>
        <taxon>Insecta</taxon>
        <taxon>Pterygota</taxon>
        <taxon>Neoptera</taxon>
        <taxon>Endopterygota</taxon>
        <taxon>Lepidoptera</taxon>
        <taxon>Glossata</taxon>
        <taxon>Ditrysia</taxon>
        <taxon>Papilionoidea</taxon>
        <taxon>Papilionidae</taxon>
        <taxon>Parnassiinae</taxon>
        <taxon>Parnassini</taxon>
        <taxon>Parnassius</taxon>
        <taxon>Parnassius</taxon>
    </lineage>
</organism>
<proteinExistence type="predicted"/>
<dbReference type="OrthoDB" id="10065625at2759"/>
<accession>A0A8S3YCM1</accession>
<dbReference type="Proteomes" id="UP000691718">
    <property type="component" value="Unassembled WGS sequence"/>
</dbReference>
<keyword evidence="2" id="KW-1185">Reference proteome</keyword>
<protein>
    <submittedName>
        <fullName evidence="1">(apollo) hypothetical protein</fullName>
    </submittedName>
</protein>
<evidence type="ECO:0000313" key="2">
    <source>
        <dbReference type="Proteomes" id="UP000691718"/>
    </source>
</evidence>
<sequence length="171" mass="18695">MKYNSDSRSFKRVIAKAKSEHIGRIGEKLVRLPSGIRAFWSLAKAVQGNFCQPSVPSMHREDDSLGHTAKEKADLLGSFFASNSSLDSEGSTPPANPRCECSMPEVQFTQRSVRKALLSLNIRKSSGPDGIPSTVDVCSIDGTSFNASFLVLPLPRRSPKIMEDGFRPLDP</sequence>